<keyword evidence="2" id="KW-0560">Oxidoreductase</keyword>
<gene>
    <name evidence="3" type="ORF">P0Y48_13535</name>
</gene>
<dbReference type="Proteomes" id="UP001213972">
    <property type="component" value="Chromosome"/>
</dbReference>
<protein>
    <submittedName>
        <fullName evidence="3">SDR family oxidoreductase</fullName>
    </submittedName>
</protein>
<dbReference type="AlphaFoldDB" id="A0AAJ5W1E3"/>
<dbReference type="Gene3D" id="3.40.50.720">
    <property type="entry name" value="NAD(P)-binding Rossmann-like Domain"/>
    <property type="match status" value="1"/>
</dbReference>
<accession>A0AAJ5W1E3</accession>
<evidence type="ECO:0000313" key="3">
    <source>
        <dbReference type="EMBL" id="WEK13463.1"/>
    </source>
</evidence>
<dbReference type="InterPro" id="IPR036291">
    <property type="entry name" value="NAD(P)-bd_dom_sf"/>
</dbReference>
<dbReference type="PRINTS" id="PR00081">
    <property type="entry name" value="GDHRDH"/>
</dbReference>
<organism evidence="3 4">
    <name type="scientific">Candidatus Microbacterium phytovorans</name>
    <dbReference type="NCBI Taxonomy" id="3121374"/>
    <lineage>
        <taxon>Bacteria</taxon>
        <taxon>Bacillati</taxon>
        <taxon>Actinomycetota</taxon>
        <taxon>Actinomycetes</taxon>
        <taxon>Micrococcales</taxon>
        <taxon>Microbacteriaceae</taxon>
        <taxon>Microbacterium</taxon>
    </lineage>
</organism>
<comment type="similarity">
    <text evidence="1">Belongs to the short-chain dehydrogenases/reductases (SDR) family.</text>
</comment>
<proteinExistence type="inferred from homology"/>
<reference evidence="3" key="1">
    <citation type="submission" date="2023-03" db="EMBL/GenBank/DDBJ databases">
        <title>Andean soil-derived lignocellulolytic bacterial consortium as a source of novel taxa and putative plastic-active enzymes.</title>
        <authorList>
            <person name="Diaz-Garcia L."/>
            <person name="Chuvochina M."/>
            <person name="Feuerriegel G."/>
            <person name="Bunk B."/>
            <person name="Sproer C."/>
            <person name="Streit W.R."/>
            <person name="Rodriguez L.M."/>
            <person name="Overmann J."/>
            <person name="Jimenez D.J."/>
        </authorList>
    </citation>
    <scope>NUCLEOTIDE SEQUENCE</scope>
    <source>
        <strain evidence="3">MAG 4610</strain>
    </source>
</reference>
<dbReference type="InterPro" id="IPR002347">
    <property type="entry name" value="SDR_fam"/>
</dbReference>
<dbReference type="Pfam" id="PF13561">
    <property type="entry name" value="adh_short_C2"/>
    <property type="match status" value="1"/>
</dbReference>
<dbReference type="GO" id="GO:0016491">
    <property type="term" value="F:oxidoreductase activity"/>
    <property type="evidence" value="ECO:0007669"/>
    <property type="project" value="UniProtKB-KW"/>
</dbReference>
<evidence type="ECO:0000313" key="4">
    <source>
        <dbReference type="Proteomes" id="UP001213972"/>
    </source>
</evidence>
<evidence type="ECO:0000256" key="2">
    <source>
        <dbReference type="ARBA" id="ARBA00023002"/>
    </source>
</evidence>
<dbReference type="PANTHER" id="PTHR43639:SF1">
    <property type="entry name" value="SHORT-CHAIN DEHYDROGENASE_REDUCTASE FAMILY PROTEIN"/>
    <property type="match status" value="1"/>
</dbReference>
<dbReference type="PANTHER" id="PTHR43639">
    <property type="entry name" value="OXIDOREDUCTASE, SHORT-CHAIN DEHYDROGENASE/REDUCTASE FAMILY (AFU_ORTHOLOGUE AFUA_5G02870)"/>
    <property type="match status" value="1"/>
</dbReference>
<name>A0AAJ5W1E3_9MICO</name>
<dbReference type="EMBL" id="CP119321">
    <property type="protein sequence ID" value="WEK13463.1"/>
    <property type="molecule type" value="Genomic_DNA"/>
</dbReference>
<evidence type="ECO:0000256" key="1">
    <source>
        <dbReference type="ARBA" id="ARBA00006484"/>
    </source>
</evidence>
<sequence>MSAPTMLITGAAERAGAEIALAFAAQGYDVHINHWGQADQAAAVIERARSTGLPGTVRAIEADVSDPAAARAMVAEVVARSGRLDLLLHNASTFRPRPFAELTVDDVDSSFGVNLRGPLFLSQAAGDVMAAQGGGRILAILGNSLEESWPDLVPHIVAKSALARLMEQLAVALSPLVPCNSVAPTQFYRSDDGVNDELRRARGEDPVASELTVVKGLPVRETTLADVVDVLLFLASAPAAVNGVTIRVDGGRALI</sequence>
<dbReference type="SUPFAM" id="SSF51735">
    <property type="entry name" value="NAD(P)-binding Rossmann-fold domains"/>
    <property type="match status" value="1"/>
</dbReference>